<comment type="caution">
    <text evidence="8">The sequence shown here is derived from an EMBL/GenBank/DDBJ whole genome shotgun (WGS) entry which is preliminary data.</text>
</comment>
<evidence type="ECO:0000256" key="2">
    <source>
        <dbReference type="ARBA" id="ARBA00007362"/>
    </source>
</evidence>
<reference evidence="8" key="1">
    <citation type="submission" date="2023-02" db="EMBL/GenBank/DDBJ databases">
        <title>Genome of Flavobacteriaceae gen. nov. sp. strain F89.</title>
        <authorList>
            <person name="Wang Y."/>
        </authorList>
    </citation>
    <scope>NUCLEOTIDE SEQUENCE</scope>
    <source>
        <strain evidence="8">F89</strain>
    </source>
</reference>
<organism evidence="8 9">
    <name type="scientific">Cerina litoralis</name>
    <dbReference type="NCBI Taxonomy" id="2874477"/>
    <lineage>
        <taxon>Bacteria</taxon>
        <taxon>Pseudomonadati</taxon>
        <taxon>Bacteroidota</taxon>
        <taxon>Flavobacteriia</taxon>
        <taxon>Flavobacteriales</taxon>
        <taxon>Flavobacteriaceae</taxon>
        <taxon>Cerina</taxon>
    </lineage>
</organism>
<feature type="domain" description="EamA" evidence="7">
    <location>
        <begin position="152"/>
        <end position="286"/>
    </location>
</feature>
<dbReference type="PANTHER" id="PTHR32322">
    <property type="entry name" value="INNER MEMBRANE TRANSPORTER"/>
    <property type="match status" value="1"/>
</dbReference>
<dbReference type="EMBL" id="JAIRBC010000018">
    <property type="protein sequence ID" value="MCG2461671.1"/>
    <property type="molecule type" value="Genomic_DNA"/>
</dbReference>
<dbReference type="Pfam" id="PF00892">
    <property type="entry name" value="EamA"/>
    <property type="match status" value="2"/>
</dbReference>
<sequence length="298" mass="32666">MKTKLWLFYAIIATIFWGIWGAFAGLPAEKGFPETLIYCVWAITMIFPALIVLKLVDWKLQANKKAIFYGCIIGFLGAGGQMILFHAVTMGPTYLIFPIISLSPTVTIVLSYLFLKERTGVLGTIGIILALIALPLFDYSKGDEGNDYGYLWFVFTLIIMFAWGLQAYFMKLSNEFMNAESIFFYMMLTGLAIIPIALIMTDFSANINYGVDGPWLAAGIQVLNSIGALCLVYAFRYGKAMVVSPMTNAGAPLITAIIAMIILGFVPGTFKVIGIILAVLAAFLLAFDPGDEVAEEKS</sequence>
<evidence type="ECO:0000259" key="7">
    <source>
        <dbReference type="Pfam" id="PF00892"/>
    </source>
</evidence>
<name>A0AAE3JQ29_9FLAO</name>
<evidence type="ECO:0000313" key="8">
    <source>
        <dbReference type="EMBL" id="MCG2461671.1"/>
    </source>
</evidence>
<evidence type="ECO:0000313" key="9">
    <source>
        <dbReference type="Proteomes" id="UP001200642"/>
    </source>
</evidence>
<feature type="domain" description="EamA" evidence="7">
    <location>
        <begin position="5"/>
        <end position="134"/>
    </location>
</feature>
<dbReference type="SUPFAM" id="SSF103481">
    <property type="entry name" value="Multidrug resistance efflux transporter EmrE"/>
    <property type="match status" value="2"/>
</dbReference>
<keyword evidence="3 6" id="KW-0812">Transmembrane</keyword>
<keyword evidence="9" id="KW-1185">Reference proteome</keyword>
<evidence type="ECO:0000256" key="5">
    <source>
        <dbReference type="ARBA" id="ARBA00023136"/>
    </source>
</evidence>
<dbReference type="RefSeq" id="WP_317902814.1">
    <property type="nucleotide sequence ID" value="NZ_JAIRBC010000018.1"/>
</dbReference>
<keyword evidence="4 6" id="KW-1133">Transmembrane helix</keyword>
<comment type="subcellular location">
    <subcellularLocation>
        <location evidence="1">Membrane</location>
        <topology evidence="1">Multi-pass membrane protein</topology>
    </subcellularLocation>
</comment>
<feature type="transmembrane region" description="Helical" evidence="6">
    <location>
        <begin position="94"/>
        <end position="115"/>
    </location>
</feature>
<gene>
    <name evidence="8" type="ORF">K8352_12995</name>
</gene>
<feature type="transmembrane region" description="Helical" evidence="6">
    <location>
        <begin position="182"/>
        <end position="203"/>
    </location>
</feature>
<dbReference type="InterPro" id="IPR037185">
    <property type="entry name" value="EmrE-like"/>
</dbReference>
<evidence type="ECO:0000256" key="4">
    <source>
        <dbReference type="ARBA" id="ARBA00022989"/>
    </source>
</evidence>
<evidence type="ECO:0000256" key="3">
    <source>
        <dbReference type="ARBA" id="ARBA00022692"/>
    </source>
</evidence>
<dbReference type="InterPro" id="IPR000620">
    <property type="entry name" value="EamA_dom"/>
</dbReference>
<accession>A0AAE3JQ29</accession>
<dbReference type="InterPro" id="IPR050638">
    <property type="entry name" value="AA-Vitamin_Transporters"/>
</dbReference>
<feature type="transmembrane region" description="Helical" evidence="6">
    <location>
        <begin position="35"/>
        <end position="55"/>
    </location>
</feature>
<feature type="transmembrane region" description="Helical" evidence="6">
    <location>
        <begin position="149"/>
        <end position="170"/>
    </location>
</feature>
<protein>
    <submittedName>
        <fullName evidence="8">DMT family transporter</fullName>
    </submittedName>
</protein>
<keyword evidence="5 6" id="KW-0472">Membrane</keyword>
<dbReference type="AlphaFoldDB" id="A0AAE3JQ29"/>
<feature type="transmembrane region" description="Helical" evidence="6">
    <location>
        <begin position="272"/>
        <end position="290"/>
    </location>
</feature>
<dbReference type="Proteomes" id="UP001200642">
    <property type="component" value="Unassembled WGS sequence"/>
</dbReference>
<dbReference type="GO" id="GO:0016020">
    <property type="term" value="C:membrane"/>
    <property type="evidence" value="ECO:0007669"/>
    <property type="project" value="UniProtKB-SubCell"/>
</dbReference>
<feature type="transmembrane region" description="Helical" evidence="6">
    <location>
        <begin position="247"/>
        <end position="266"/>
    </location>
</feature>
<feature type="transmembrane region" description="Helical" evidence="6">
    <location>
        <begin position="215"/>
        <end position="235"/>
    </location>
</feature>
<comment type="similarity">
    <text evidence="2">Belongs to the EamA transporter family.</text>
</comment>
<proteinExistence type="inferred from homology"/>
<feature type="transmembrane region" description="Helical" evidence="6">
    <location>
        <begin position="5"/>
        <end position="23"/>
    </location>
</feature>
<feature type="transmembrane region" description="Helical" evidence="6">
    <location>
        <begin position="67"/>
        <end position="88"/>
    </location>
</feature>
<evidence type="ECO:0000256" key="6">
    <source>
        <dbReference type="SAM" id="Phobius"/>
    </source>
</evidence>
<feature type="transmembrane region" description="Helical" evidence="6">
    <location>
        <begin position="120"/>
        <end position="137"/>
    </location>
</feature>
<dbReference type="PANTHER" id="PTHR32322:SF2">
    <property type="entry name" value="EAMA DOMAIN-CONTAINING PROTEIN"/>
    <property type="match status" value="1"/>
</dbReference>
<evidence type="ECO:0000256" key="1">
    <source>
        <dbReference type="ARBA" id="ARBA00004141"/>
    </source>
</evidence>